<keyword evidence="4" id="KW-0808">Transferase</keyword>
<feature type="domain" description="HECT" evidence="7">
    <location>
        <begin position="214"/>
        <end position="560"/>
    </location>
</feature>
<evidence type="ECO:0000256" key="2">
    <source>
        <dbReference type="ARBA" id="ARBA00004906"/>
    </source>
</evidence>
<dbReference type="GO" id="GO:0016567">
    <property type="term" value="P:protein ubiquitination"/>
    <property type="evidence" value="ECO:0007669"/>
    <property type="project" value="TreeGrafter"/>
</dbReference>
<dbReference type="GO" id="GO:0005737">
    <property type="term" value="C:cytoplasm"/>
    <property type="evidence" value="ECO:0007669"/>
    <property type="project" value="TreeGrafter"/>
</dbReference>
<comment type="pathway">
    <text evidence="2">Protein modification; protein ubiquitination.</text>
</comment>
<dbReference type="SMART" id="SM00119">
    <property type="entry name" value="HECTc"/>
    <property type="match status" value="1"/>
</dbReference>
<dbReference type="PANTHER" id="PTHR11254:SF440">
    <property type="entry name" value="E3 UBIQUITIN-PROTEIN LIGASE NEDD-4"/>
    <property type="match status" value="1"/>
</dbReference>
<dbReference type="STRING" id="431595.K3X473"/>
<dbReference type="FunFam" id="3.30.2160.10:FF:000001">
    <property type="entry name" value="E3 ubiquitin-protein ligase NEDD4-like"/>
    <property type="match status" value="1"/>
</dbReference>
<keyword evidence="9" id="KW-1185">Reference proteome</keyword>
<dbReference type="AlphaFoldDB" id="K3X473"/>
<feature type="active site" description="Glycyl thioester intermediate" evidence="6">
    <location>
        <position position="527"/>
    </location>
</feature>
<evidence type="ECO:0000256" key="6">
    <source>
        <dbReference type="PROSITE-ProRule" id="PRU00104"/>
    </source>
</evidence>
<dbReference type="VEuPathDB" id="FungiDB:PYU1_G011996"/>
<dbReference type="PANTHER" id="PTHR11254">
    <property type="entry name" value="HECT DOMAIN UBIQUITIN-PROTEIN LIGASE"/>
    <property type="match status" value="1"/>
</dbReference>
<dbReference type="Pfam" id="PF00632">
    <property type="entry name" value="HECT"/>
    <property type="match status" value="1"/>
</dbReference>
<proteinExistence type="predicted"/>
<dbReference type="EnsemblProtists" id="PYU1_T012022">
    <property type="protein sequence ID" value="PYU1_T012022"/>
    <property type="gene ID" value="PYU1_G011996"/>
</dbReference>
<dbReference type="SUPFAM" id="SSF56204">
    <property type="entry name" value="Hect, E3 ligase catalytic domain"/>
    <property type="match status" value="1"/>
</dbReference>
<dbReference type="Gene3D" id="3.30.2160.10">
    <property type="entry name" value="Hect, E3 ligase catalytic domain"/>
    <property type="match status" value="1"/>
</dbReference>
<reference evidence="9" key="1">
    <citation type="journal article" date="2010" name="Genome Biol.">
        <title>Genome sequence of the necrotrophic plant pathogen Pythium ultimum reveals original pathogenicity mechanisms and effector repertoire.</title>
        <authorList>
            <person name="Levesque C.A."/>
            <person name="Brouwer H."/>
            <person name="Cano L."/>
            <person name="Hamilton J.P."/>
            <person name="Holt C."/>
            <person name="Huitema E."/>
            <person name="Raffaele S."/>
            <person name="Robideau G.P."/>
            <person name="Thines M."/>
            <person name="Win J."/>
            <person name="Zerillo M.M."/>
            <person name="Beakes G.W."/>
            <person name="Boore J.L."/>
            <person name="Busam D."/>
            <person name="Dumas B."/>
            <person name="Ferriera S."/>
            <person name="Fuerstenberg S.I."/>
            <person name="Gachon C.M."/>
            <person name="Gaulin E."/>
            <person name="Govers F."/>
            <person name="Grenville-Briggs L."/>
            <person name="Horner N."/>
            <person name="Hostetler J."/>
            <person name="Jiang R.H."/>
            <person name="Johnson J."/>
            <person name="Krajaejun T."/>
            <person name="Lin H."/>
            <person name="Meijer H.J."/>
            <person name="Moore B."/>
            <person name="Morris P."/>
            <person name="Phuntmart V."/>
            <person name="Puiu D."/>
            <person name="Shetty J."/>
            <person name="Stajich J.E."/>
            <person name="Tripathy S."/>
            <person name="Wawra S."/>
            <person name="van West P."/>
            <person name="Whitty B.R."/>
            <person name="Coutinho P.M."/>
            <person name="Henrissat B."/>
            <person name="Martin F."/>
            <person name="Thomas P.D."/>
            <person name="Tyler B.M."/>
            <person name="De Vries R.P."/>
            <person name="Kamoun S."/>
            <person name="Yandell M."/>
            <person name="Tisserat N."/>
            <person name="Buell C.R."/>
        </authorList>
    </citation>
    <scope>NUCLEOTIDE SEQUENCE</scope>
    <source>
        <strain evidence="9">DAOM:BR144</strain>
    </source>
</reference>
<evidence type="ECO:0000256" key="3">
    <source>
        <dbReference type="ARBA" id="ARBA00012485"/>
    </source>
</evidence>
<dbReference type="Gene3D" id="3.90.1750.10">
    <property type="entry name" value="Hect, E3 ligase catalytic domains"/>
    <property type="match status" value="1"/>
</dbReference>
<evidence type="ECO:0000256" key="4">
    <source>
        <dbReference type="ARBA" id="ARBA00022679"/>
    </source>
</evidence>
<sequence length="560" mass="62854">MTATSSQWGPLLIALVVGVVVLVALSRKEWVRKTDVENQLFWYQSTIPGPGEQFPGFVVSFDQEAETPPVEEIASCYPLMAPVKVEIEVLPPESPPSGHAADPPQREVSDLKTVFAKEAVTQSLEIACAFQTLVLTDAALVDASKLPIADTFLATTIDWKSMLMTMMNNFPTVYAHFVAKTATLLGDASCQYVKLNIRRDHLVYDSMEALSTIPRPSVRSAMRINFTIEQGVDGGGLQREWFMLLNLALADPATGVFRCVDMNEQIFYLNSNSAHDIGNDHLLYFYATGRFIGRALLEGHVLNFHLALPLLKIILGIPVTLGDLEDMDPEAYKSMLWMMENDGVGDLDITFSMTEKRGDDDLVVIDLIENGRNIDVTDENKDLYLERRFRYLLFESVASQLYVFLKGIYEVIPPQVIMLFDPEELGYVLCGDPQEIDVDDWERHTVVSANLQPHNVLKWFWAIVREMPNEYRRRLLHFATGSSRVPIGGFAALTSIDGRLCRFTLNGVMWDRATACITASCIVSRACLNRLDVPLFDSKELLEMAIYSILDTELHGFTTD</sequence>
<keyword evidence="5 6" id="KW-0833">Ubl conjugation pathway</keyword>
<dbReference type="GO" id="GO:0006511">
    <property type="term" value="P:ubiquitin-dependent protein catabolic process"/>
    <property type="evidence" value="ECO:0007669"/>
    <property type="project" value="TreeGrafter"/>
</dbReference>
<dbReference type="Gene3D" id="3.30.2410.10">
    <property type="entry name" value="Hect, E3 ligase catalytic domain"/>
    <property type="match status" value="1"/>
</dbReference>
<reference evidence="8" key="3">
    <citation type="submission" date="2015-02" db="UniProtKB">
        <authorList>
            <consortium name="EnsemblProtists"/>
        </authorList>
    </citation>
    <scope>IDENTIFICATION</scope>
    <source>
        <strain evidence="8">DAOM BR144</strain>
    </source>
</reference>
<protein>
    <recommendedName>
        <fullName evidence="3">HECT-type E3 ubiquitin transferase</fullName>
        <ecNumber evidence="3">2.3.2.26</ecNumber>
    </recommendedName>
</protein>
<evidence type="ECO:0000256" key="1">
    <source>
        <dbReference type="ARBA" id="ARBA00000885"/>
    </source>
</evidence>
<dbReference type="HOGENOM" id="CLU_002173_10_0_1"/>
<dbReference type="FunFam" id="3.30.2410.10:FF:000009">
    <property type="entry name" value="Probable E3 ubiquitin-protein ligase HECTD2"/>
    <property type="match status" value="1"/>
</dbReference>
<name>K3X473_GLOUD</name>
<comment type="catalytic activity">
    <reaction evidence="1">
        <text>S-ubiquitinyl-[E2 ubiquitin-conjugating enzyme]-L-cysteine + [acceptor protein]-L-lysine = [E2 ubiquitin-conjugating enzyme]-L-cysteine + N(6)-ubiquitinyl-[acceptor protein]-L-lysine.</text>
        <dbReference type="EC" id="2.3.2.26"/>
    </reaction>
</comment>
<dbReference type="InParanoid" id="K3X473"/>
<dbReference type="GO" id="GO:0061630">
    <property type="term" value="F:ubiquitin protein ligase activity"/>
    <property type="evidence" value="ECO:0007669"/>
    <property type="project" value="UniProtKB-EC"/>
</dbReference>
<organism evidence="8 9">
    <name type="scientific">Globisporangium ultimum (strain ATCC 200006 / CBS 805.95 / DAOM BR144)</name>
    <name type="common">Pythium ultimum</name>
    <dbReference type="NCBI Taxonomy" id="431595"/>
    <lineage>
        <taxon>Eukaryota</taxon>
        <taxon>Sar</taxon>
        <taxon>Stramenopiles</taxon>
        <taxon>Oomycota</taxon>
        <taxon>Peronosporomycetes</taxon>
        <taxon>Pythiales</taxon>
        <taxon>Pythiaceae</taxon>
        <taxon>Globisporangium</taxon>
    </lineage>
</organism>
<evidence type="ECO:0000256" key="5">
    <source>
        <dbReference type="ARBA" id="ARBA00022786"/>
    </source>
</evidence>
<dbReference type="EC" id="2.3.2.26" evidence="3"/>
<dbReference type="PROSITE" id="PS50237">
    <property type="entry name" value="HECT"/>
    <property type="match status" value="1"/>
</dbReference>
<accession>K3X473</accession>
<dbReference type="EMBL" id="GL376621">
    <property type="status" value="NOT_ANNOTATED_CDS"/>
    <property type="molecule type" value="Genomic_DNA"/>
</dbReference>
<evidence type="ECO:0000259" key="7">
    <source>
        <dbReference type="PROSITE" id="PS50237"/>
    </source>
</evidence>
<dbReference type="eggNOG" id="KOG0940">
    <property type="taxonomic scope" value="Eukaryota"/>
</dbReference>
<evidence type="ECO:0000313" key="9">
    <source>
        <dbReference type="Proteomes" id="UP000019132"/>
    </source>
</evidence>
<evidence type="ECO:0000313" key="8">
    <source>
        <dbReference type="EnsemblProtists" id="PYU1_T012022"/>
    </source>
</evidence>
<reference evidence="9" key="2">
    <citation type="submission" date="2010-04" db="EMBL/GenBank/DDBJ databases">
        <authorList>
            <person name="Buell R."/>
            <person name="Hamilton J."/>
            <person name="Hostetler J."/>
        </authorList>
    </citation>
    <scope>NUCLEOTIDE SEQUENCE [LARGE SCALE GENOMIC DNA]</scope>
    <source>
        <strain evidence="9">DAOM:BR144</strain>
    </source>
</reference>
<dbReference type="Proteomes" id="UP000019132">
    <property type="component" value="Unassembled WGS sequence"/>
</dbReference>
<dbReference type="InterPro" id="IPR050409">
    <property type="entry name" value="E3_ubiq-protein_ligase"/>
</dbReference>
<dbReference type="InterPro" id="IPR000569">
    <property type="entry name" value="HECT_dom"/>
</dbReference>
<dbReference type="InterPro" id="IPR035983">
    <property type="entry name" value="Hect_E3_ubiquitin_ligase"/>
</dbReference>